<gene>
    <name evidence="5" type="ORF">PPROV_000547600</name>
</gene>
<evidence type="ECO:0000313" key="6">
    <source>
        <dbReference type="Proteomes" id="UP000660262"/>
    </source>
</evidence>
<accession>A0A830HIU0</accession>
<dbReference type="InterPro" id="IPR036322">
    <property type="entry name" value="WD40_repeat_dom_sf"/>
</dbReference>
<reference evidence="5" key="1">
    <citation type="submission" date="2020-10" db="EMBL/GenBank/DDBJ databases">
        <title>Unveiling of a novel bifunctional photoreceptor, Dualchrome1, isolated from a cosmopolitan green alga.</title>
        <authorList>
            <person name="Suzuki S."/>
            <person name="Kawachi M."/>
        </authorList>
    </citation>
    <scope>NUCLEOTIDE SEQUENCE</scope>
    <source>
        <strain evidence="5">NIES 2893</strain>
    </source>
</reference>
<name>A0A830HIU0_9CHLO</name>
<dbReference type="PROSITE" id="PS50294">
    <property type="entry name" value="WD_REPEATS_REGION"/>
    <property type="match status" value="3"/>
</dbReference>
<feature type="repeat" description="WD" evidence="3">
    <location>
        <begin position="72"/>
        <end position="114"/>
    </location>
</feature>
<keyword evidence="1 3" id="KW-0853">WD repeat</keyword>
<evidence type="ECO:0000256" key="1">
    <source>
        <dbReference type="ARBA" id="ARBA00022574"/>
    </source>
</evidence>
<dbReference type="Gene3D" id="2.130.10.10">
    <property type="entry name" value="YVTN repeat-like/Quinoprotein amine dehydrogenase"/>
    <property type="match status" value="2"/>
</dbReference>
<evidence type="ECO:0000256" key="4">
    <source>
        <dbReference type="SAM" id="MobiDB-lite"/>
    </source>
</evidence>
<evidence type="ECO:0000256" key="3">
    <source>
        <dbReference type="PROSITE-ProRule" id="PRU00221"/>
    </source>
</evidence>
<feature type="repeat" description="WD" evidence="3">
    <location>
        <begin position="158"/>
        <end position="199"/>
    </location>
</feature>
<feature type="region of interest" description="Disordered" evidence="4">
    <location>
        <begin position="214"/>
        <end position="236"/>
    </location>
</feature>
<dbReference type="Proteomes" id="UP000660262">
    <property type="component" value="Unassembled WGS sequence"/>
</dbReference>
<evidence type="ECO:0000256" key="2">
    <source>
        <dbReference type="ARBA" id="ARBA00022737"/>
    </source>
</evidence>
<comment type="caution">
    <text evidence="5">The sequence shown here is derived from an EMBL/GenBank/DDBJ whole genome shotgun (WGS) entry which is preliminary data.</text>
</comment>
<dbReference type="InterPro" id="IPR015943">
    <property type="entry name" value="WD40/YVTN_repeat-like_dom_sf"/>
</dbReference>
<dbReference type="Pfam" id="PF00400">
    <property type="entry name" value="WD40"/>
    <property type="match status" value="5"/>
</dbReference>
<dbReference type="PROSITE" id="PS00678">
    <property type="entry name" value="WD_REPEATS_1"/>
    <property type="match status" value="2"/>
</dbReference>
<dbReference type="InterPro" id="IPR019775">
    <property type="entry name" value="WD40_repeat_CS"/>
</dbReference>
<dbReference type="SMART" id="SM00320">
    <property type="entry name" value="WD40"/>
    <property type="match status" value="7"/>
</dbReference>
<dbReference type="AlphaFoldDB" id="A0A830HIU0"/>
<dbReference type="EMBL" id="BNJQ01000014">
    <property type="protein sequence ID" value="GHP06732.1"/>
    <property type="molecule type" value="Genomic_DNA"/>
</dbReference>
<dbReference type="PANTHER" id="PTHR22847:SF637">
    <property type="entry name" value="WD REPEAT DOMAIN 5B"/>
    <property type="match status" value="1"/>
</dbReference>
<dbReference type="PANTHER" id="PTHR22847">
    <property type="entry name" value="WD40 REPEAT PROTEIN"/>
    <property type="match status" value="1"/>
</dbReference>
<feature type="repeat" description="WD" evidence="3">
    <location>
        <begin position="115"/>
        <end position="157"/>
    </location>
</feature>
<dbReference type="PRINTS" id="PR00320">
    <property type="entry name" value="GPROTEINBRPT"/>
</dbReference>
<protein>
    <submittedName>
        <fullName evidence="5">WD repeat-containing protein 5</fullName>
    </submittedName>
</protein>
<dbReference type="PROSITE" id="PS50082">
    <property type="entry name" value="WD_REPEATS_2"/>
    <property type="match status" value="3"/>
</dbReference>
<dbReference type="GO" id="GO:0042393">
    <property type="term" value="F:histone binding"/>
    <property type="evidence" value="ECO:0007669"/>
    <property type="project" value="TreeGrafter"/>
</dbReference>
<proteinExistence type="predicted"/>
<organism evidence="5 6">
    <name type="scientific">Pycnococcus provasolii</name>
    <dbReference type="NCBI Taxonomy" id="41880"/>
    <lineage>
        <taxon>Eukaryota</taxon>
        <taxon>Viridiplantae</taxon>
        <taxon>Chlorophyta</taxon>
        <taxon>Pseudoscourfieldiophyceae</taxon>
        <taxon>Pseudoscourfieldiales</taxon>
        <taxon>Pycnococcaceae</taxon>
        <taxon>Pycnococcus</taxon>
    </lineage>
</organism>
<dbReference type="InterPro" id="IPR001680">
    <property type="entry name" value="WD40_rpt"/>
</dbReference>
<dbReference type="SUPFAM" id="SSF50978">
    <property type="entry name" value="WD40 repeat-like"/>
    <property type="match status" value="1"/>
</dbReference>
<dbReference type="OrthoDB" id="674604at2759"/>
<dbReference type="GO" id="GO:0048188">
    <property type="term" value="C:Set1C/COMPASS complex"/>
    <property type="evidence" value="ECO:0007669"/>
    <property type="project" value="TreeGrafter"/>
</dbReference>
<keyword evidence="2" id="KW-0677">Repeat</keyword>
<keyword evidence="6" id="KW-1185">Reference proteome</keyword>
<evidence type="ECO:0000313" key="5">
    <source>
        <dbReference type="EMBL" id="GHP06732.1"/>
    </source>
</evidence>
<sequence length="394" mass="40798">MAPNTGGVPLSLSRLHDVDLTTPSSSSSVHVSALAFHPSSKYLAVGLTSGVVLVYSSSSSPSSSFSSLTSSFSGHLGGINDLAWASASSSCVASASDDTTIRVWCVETSKCIQILRGHTHFVFTVAYNLPRGHVLASGSFDETVRLWDARTGDEVRVLPAHSDPVTAVSFSDDGALLATSSRDGCVRLWNAESGRCLYTLLHEDNNTLTTAAAGAGAAPAPAPAPPPAGNDKSQQTTQPVVGYVEVLPGGRYILTSTLDGACRIWDMLADAGAMKNIAHDDTNGDDAAPDGPARRVPKLVCVRTFTGCANSKMTMKRSVLSCDDGALLIVGGGEGGEVCVWDAQSLSSKPAARVDSAHSSAAIACASCPSQMLVATGAIEKKATVTIWRVDLKS</sequence>
<dbReference type="InterPro" id="IPR020472">
    <property type="entry name" value="WD40_PAC1"/>
</dbReference>